<dbReference type="OrthoDB" id="261881at2"/>
<evidence type="ECO:0000313" key="4">
    <source>
        <dbReference type="Proteomes" id="UP000317421"/>
    </source>
</evidence>
<comment type="caution">
    <text evidence="3">The sequence shown here is derived from an EMBL/GenBank/DDBJ whole genome shotgun (WGS) entry which is preliminary data.</text>
</comment>
<keyword evidence="4" id="KW-1185">Reference proteome</keyword>
<name>A0A5C6A6U8_9BACT</name>
<sequence precursor="true">MHAPALRVAPVVASLFAATLVPACAADPDPMQLLADSAAAVASAESASVDIRVGTLLVRDDKQDDLSANFVYLTAPDGRFDFHSVDEEGAPSKSGYHVAGNGKVVLTALLSRRRHMLESDADGFASFVRSPGASGIGSGLGGLALAFVDPQAADELAANVTSSEFIGEEEVDGEQLLHARYTVSGDLTTDVWYRADGAPLVRRVRPNVIDTPAIQQMGAQYNEFDYQLTFDFTDWNTEAGLAADDLPVTEPANSLLMDSLYQAPERGAHALLGQAAPAFELPTPDGNSVSLGEPAGEGAVLLEFWSTTCPICVQAMPALEKLHQQYADQGLDYYAVNVGEPADDVAAFLEARGLTPTALLDESAEVAEAYDVSAIPLIVLVGSDGRVQVAQEGFDPATGKQLADQIEATLRGDDIAAQQLEKLRQAEAQQITERERLRSLLDG</sequence>
<dbReference type="AlphaFoldDB" id="A0A5C6A6U8"/>
<dbReference type="GO" id="GO:0016209">
    <property type="term" value="F:antioxidant activity"/>
    <property type="evidence" value="ECO:0007669"/>
    <property type="project" value="InterPro"/>
</dbReference>
<evidence type="ECO:0000313" key="3">
    <source>
        <dbReference type="EMBL" id="TWT95239.1"/>
    </source>
</evidence>
<organism evidence="3 4">
    <name type="scientific">Botrimarina colliarenosi</name>
    <dbReference type="NCBI Taxonomy" id="2528001"/>
    <lineage>
        <taxon>Bacteria</taxon>
        <taxon>Pseudomonadati</taxon>
        <taxon>Planctomycetota</taxon>
        <taxon>Planctomycetia</taxon>
        <taxon>Pirellulales</taxon>
        <taxon>Lacipirellulaceae</taxon>
        <taxon>Botrimarina</taxon>
    </lineage>
</organism>
<reference evidence="3 4" key="1">
    <citation type="submission" date="2019-02" db="EMBL/GenBank/DDBJ databases">
        <title>Deep-cultivation of Planctomycetes and their phenomic and genomic characterization uncovers novel biology.</title>
        <authorList>
            <person name="Wiegand S."/>
            <person name="Jogler M."/>
            <person name="Boedeker C."/>
            <person name="Pinto D."/>
            <person name="Vollmers J."/>
            <person name="Rivas-Marin E."/>
            <person name="Kohn T."/>
            <person name="Peeters S.H."/>
            <person name="Heuer A."/>
            <person name="Rast P."/>
            <person name="Oberbeckmann S."/>
            <person name="Bunk B."/>
            <person name="Jeske O."/>
            <person name="Meyerdierks A."/>
            <person name="Storesund J.E."/>
            <person name="Kallscheuer N."/>
            <person name="Luecker S."/>
            <person name="Lage O.M."/>
            <person name="Pohl T."/>
            <person name="Merkel B.J."/>
            <person name="Hornburger P."/>
            <person name="Mueller R.-W."/>
            <person name="Bruemmer F."/>
            <person name="Labrenz M."/>
            <person name="Spormann A.M."/>
            <person name="Op Den Camp H."/>
            <person name="Overmann J."/>
            <person name="Amann R."/>
            <person name="Jetten M.S.M."/>
            <person name="Mascher T."/>
            <person name="Medema M.H."/>
            <person name="Devos D.P."/>
            <person name="Kaster A.-K."/>
            <person name="Ovreas L."/>
            <person name="Rohde M."/>
            <person name="Galperin M.Y."/>
            <person name="Jogler C."/>
        </authorList>
    </citation>
    <scope>NUCLEOTIDE SEQUENCE [LARGE SCALE GENOMIC DNA]</scope>
    <source>
        <strain evidence="3 4">Pla108</strain>
    </source>
</reference>
<accession>A0A5C6A6U8</accession>
<protein>
    <submittedName>
        <fullName evidence="3">Thiol-disulfide oxidoreductase ResA</fullName>
    </submittedName>
</protein>
<dbReference type="CDD" id="cd02966">
    <property type="entry name" value="TlpA_like_family"/>
    <property type="match status" value="1"/>
</dbReference>
<dbReference type="Gene3D" id="2.50.20.20">
    <property type="match status" value="1"/>
</dbReference>
<evidence type="ECO:0000259" key="2">
    <source>
        <dbReference type="PROSITE" id="PS51352"/>
    </source>
</evidence>
<evidence type="ECO:0000256" key="1">
    <source>
        <dbReference type="SAM" id="SignalP"/>
    </source>
</evidence>
<dbReference type="PROSITE" id="PS51352">
    <property type="entry name" value="THIOREDOXIN_2"/>
    <property type="match status" value="1"/>
</dbReference>
<dbReference type="SUPFAM" id="SSF52833">
    <property type="entry name" value="Thioredoxin-like"/>
    <property type="match status" value="1"/>
</dbReference>
<dbReference type="InterPro" id="IPR000866">
    <property type="entry name" value="AhpC/TSA"/>
</dbReference>
<dbReference type="Pfam" id="PF00578">
    <property type="entry name" value="AhpC-TSA"/>
    <property type="match status" value="1"/>
</dbReference>
<dbReference type="InterPro" id="IPR013766">
    <property type="entry name" value="Thioredoxin_domain"/>
</dbReference>
<dbReference type="RefSeq" id="WP_146446096.1">
    <property type="nucleotide sequence ID" value="NZ_SJPR01000005.1"/>
</dbReference>
<dbReference type="EMBL" id="SJPR01000005">
    <property type="protein sequence ID" value="TWT95239.1"/>
    <property type="molecule type" value="Genomic_DNA"/>
</dbReference>
<feature type="domain" description="Thioredoxin" evidence="2">
    <location>
        <begin position="270"/>
        <end position="411"/>
    </location>
</feature>
<gene>
    <name evidence="3" type="primary">resA_6</name>
    <name evidence="3" type="ORF">Pla108_33820</name>
</gene>
<feature type="chain" id="PRO_5023005160" evidence="1">
    <location>
        <begin position="26"/>
        <end position="443"/>
    </location>
</feature>
<dbReference type="Gene3D" id="3.40.30.10">
    <property type="entry name" value="Glutaredoxin"/>
    <property type="match status" value="1"/>
</dbReference>
<feature type="signal peptide" evidence="1">
    <location>
        <begin position="1"/>
        <end position="25"/>
    </location>
</feature>
<dbReference type="PANTHER" id="PTHR42852">
    <property type="entry name" value="THIOL:DISULFIDE INTERCHANGE PROTEIN DSBE"/>
    <property type="match status" value="1"/>
</dbReference>
<keyword evidence="1" id="KW-0732">Signal</keyword>
<dbReference type="PANTHER" id="PTHR42852:SF17">
    <property type="entry name" value="THIOREDOXIN-LIKE PROTEIN HI_1115"/>
    <property type="match status" value="1"/>
</dbReference>
<proteinExistence type="predicted"/>
<dbReference type="InterPro" id="IPR050553">
    <property type="entry name" value="Thioredoxin_ResA/DsbE_sf"/>
</dbReference>
<dbReference type="GO" id="GO:0016491">
    <property type="term" value="F:oxidoreductase activity"/>
    <property type="evidence" value="ECO:0007669"/>
    <property type="project" value="InterPro"/>
</dbReference>
<dbReference type="Proteomes" id="UP000317421">
    <property type="component" value="Unassembled WGS sequence"/>
</dbReference>
<dbReference type="InterPro" id="IPR036249">
    <property type="entry name" value="Thioredoxin-like_sf"/>
</dbReference>